<dbReference type="PANTHER" id="PTHR47442:SF1">
    <property type="entry name" value="MYND-TYPE ZINC FINGER PROTEIN MUB1"/>
    <property type="match status" value="1"/>
</dbReference>
<feature type="region of interest" description="Disordered" evidence="8">
    <location>
        <begin position="285"/>
        <end position="364"/>
    </location>
</feature>
<evidence type="ECO:0000256" key="2">
    <source>
        <dbReference type="ARBA" id="ARBA00010655"/>
    </source>
</evidence>
<feature type="region of interest" description="Disordered" evidence="8">
    <location>
        <begin position="429"/>
        <end position="453"/>
    </location>
</feature>
<keyword evidence="4" id="KW-0479">Metal-binding</keyword>
<feature type="region of interest" description="Disordered" evidence="8">
    <location>
        <begin position="132"/>
        <end position="270"/>
    </location>
</feature>
<dbReference type="GO" id="GO:0008270">
    <property type="term" value="F:zinc ion binding"/>
    <property type="evidence" value="ECO:0007669"/>
    <property type="project" value="UniProtKB-KW"/>
</dbReference>
<comment type="subcellular location">
    <subcellularLocation>
        <location evidence="1">Cytoplasm</location>
    </subcellularLocation>
</comment>
<protein>
    <recommendedName>
        <fullName evidence="9">MYND-type domain-containing protein</fullName>
    </recommendedName>
</protein>
<accession>A0A0C9T4U0</accession>
<dbReference type="InterPro" id="IPR051664">
    <property type="entry name" value="MYND-type_zinc_finger"/>
</dbReference>
<evidence type="ECO:0000256" key="4">
    <source>
        <dbReference type="ARBA" id="ARBA00022723"/>
    </source>
</evidence>
<dbReference type="AlphaFoldDB" id="A0A0C9T4U0"/>
<organism evidence="10 11">
    <name type="scientific">Plicaturopsis crispa FD-325 SS-3</name>
    <dbReference type="NCBI Taxonomy" id="944288"/>
    <lineage>
        <taxon>Eukaryota</taxon>
        <taxon>Fungi</taxon>
        <taxon>Dikarya</taxon>
        <taxon>Basidiomycota</taxon>
        <taxon>Agaricomycotina</taxon>
        <taxon>Agaricomycetes</taxon>
        <taxon>Agaricomycetidae</taxon>
        <taxon>Amylocorticiales</taxon>
        <taxon>Amylocorticiaceae</taxon>
        <taxon>Plicatura</taxon>
        <taxon>Plicaturopsis crispa</taxon>
    </lineage>
</organism>
<feature type="region of interest" description="Disordered" evidence="8">
    <location>
        <begin position="867"/>
        <end position="996"/>
    </location>
</feature>
<evidence type="ECO:0000256" key="1">
    <source>
        <dbReference type="ARBA" id="ARBA00004496"/>
    </source>
</evidence>
<keyword evidence="6" id="KW-0862">Zinc</keyword>
<dbReference type="PROSITE" id="PS50865">
    <property type="entry name" value="ZF_MYND_2"/>
    <property type="match status" value="1"/>
</dbReference>
<evidence type="ECO:0000313" key="11">
    <source>
        <dbReference type="Proteomes" id="UP000053263"/>
    </source>
</evidence>
<feature type="compositionally biased region" description="Low complexity" evidence="8">
    <location>
        <begin position="932"/>
        <end position="965"/>
    </location>
</feature>
<evidence type="ECO:0000256" key="8">
    <source>
        <dbReference type="SAM" id="MobiDB-lite"/>
    </source>
</evidence>
<evidence type="ECO:0000256" key="6">
    <source>
        <dbReference type="ARBA" id="ARBA00022833"/>
    </source>
</evidence>
<keyword evidence="11" id="KW-1185">Reference proteome</keyword>
<dbReference type="Gene3D" id="6.10.140.2220">
    <property type="match status" value="1"/>
</dbReference>
<feature type="compositionally biased region" description="Low complexity" evidence="8">
    <location>
        <begin position="209"/>
        <end position="253"/>
    </location>
</feature>
<dbReference type="GO" id="GO:1990304">
    <property type="term" value="C:MUB1-RAD6-UBR2 ubiquitin ligase complex"/>
    <property type="evidence" value="ECO:0007669"/>
    <property type="project" value="TreeGrafter"/>
</dbReference>
<comment type="similarity">
    <text evidence="2">Belongs to the MUB1/samB family.</text>
</comment>
<keyword evidence="3" id="KW-0963">Cytoplasm</keyword>
<dbReference type="GO" id="GO:0005737">
    <property type="term" value="C:cytoplasm"/>
    <property type="evidence" value="ECO:0007669"/>
    <property type="project" value="UniProtKB-SubCell"/>
</dbReference>
<feature type="compositionally biased region" description="Acidic residues" evidence="8">
    <location>
        <begin position="314"/>
        <end position="325"/>
    </location>
</feature>
<sequence length="996" mass="105061">MSPLPLFNSLTHLTYLTSTSPRIREIMTMDGGLERLVRILHDFCMCPPPPDNPAILYGLSPPNARPAKLVPTLNPTSFDKHAAYRFSLAFQCVVNIGVRGSEPIRSRVVQAGTLDVVGCILEAWLANKGFAVGPSSSATGMPRESREQRMARRQAQADQMRREEADQLARALQRRIEDRTIQRIEHDGSGASTNDENDEQMVDLSTGNSTPSDSALLAPSSSSAGLPEEPPSSATSIDTDPDTSTDTSSNTTPAGSNTPTGSVLVPGRDRSGTIIGVPIWDRLGAGHRHRTHRGRGERQATLTPSAADSRPETETEDDGDVDMDRDDQTRDGDDTSVSPSPEPRRHSRRAVGIVSDAAPAPQLDDMSGDAHIIINDAQGDVAGAEGVGVEEGIVSLEPNDDFAMGAPPGAPGAIDGGTPPIHVGNAVEGERRTRTAPDATPRAGTTNLPMTTPTTMAGRAATLGMDGNGGTPRTRNVGTGAGHATGPGAASHGRGAGHSGSHHRRDADSGPYRDEDVLLSLQLLAYLSKYPHVRQAFYKSRTTFHPASANLRQGPGSAAQATIAGSATVTAAAPPAKEPLSFFRAFASGGRGKEKEKERVPLTTPAPGPSSSAVASSSSGPPRQTNVFSLVERFTFRPSSTETDLPNPPPKLPPEIQYWAGVIMRNACRKDESRGGIRQCANMLCGKWESYPREFAKCRRCRKAKYCGKECQSTAWSEGHRFWCSAKDGEDDAAAEHVVSADRDNAAAAAAGVEIVDGGADEVVGMAVTPGGTVTGRAERRAERDRRNVAVGRTAAGRGTDIVTENLRTLTANVNQIRAANNPPLPPIQPNNGMIGGRTVLPPLYVVTPTTGQNPVFRPRMPVPPNVDTILPTPYPMQFPASGQDSSYSRRRAGTVTGASTSSSSHLTNQAGSSYVSPTSDEQEDTDLDAPSRAYASTIASASSTAQAGPSYVSPSSTAASSRSGAGERPPNGRTESGNVRPSRRPNGGEHDMVLG</sequence>
<feature type="compositionally biased region" description="Polar residues" evidence="8">
    <location>
        <begin position="906"/>
        <end position="920"/>
    </location>
</feature>
<dbReference type="OrthoDB" id="5594178at2759"/>
<dbReference type="PANTHER" id="PTHR47442">
    <property type="entry name" value="MYND-TYPE ZINC FINGER PROTEIN MUB1"/>
    <property type="match status" value="1"/>
</dbReference>
<feature type="domain" description="MYND-type" evidence="9">
    <location>
        <begin position="682"/>
        <end position="724"/>
    </location>
</feature>
<dbReference type="GO" id="GO:0006511">
    <property type="term" value="P:ubiquitin-dependent protein catabolic process"/>
    <property type="evidence" value="ECO:0007669"/>
    <property type="project" value="TreeGrafter"/>
</dbReference>
<dbReference type="InterPro" id="IPR002893">
    <property type="entry name" value="Znf_MYND"/>
</dbReference>
<feature type="compositionally biased region" description="Basic and acidic residues" evidence="8">
    <location>
        <begin position="591"/>
        <end position="600"/>
    </location>
</feature>
<reference evidence="10 11" key="1">
    <citation type="submission" date="2014-06" db="EMBL/GenBank/DDBJ databases">
        <title>Evolutionary Origins and Diversification of the Mycorrhizal Mutualists.</title>
        <authorList>
            <consortium name="DOE Joint Genome Institute"/>
            <consortium name="Mycorrhizal Genomics Consortium"/>
            <person name="Kohler A."/>
            <person name="Kuo A."/>
            <person name="Nagy L.G."/>
            <person name="Floudas D."/>
            <person name="Copeland A."/>
            <person name="Barry K.W."/>
            <person name="Cichocki N."/>
            <person name="Veneault-Fourrey C."/>
            <person name="LaButti K."/>
            <person name="Lindquist E.A."/>
            <person name="Lipzen A."/>
            <person name="Lundell T."/>
            <person name="Morin E."/>
            <person name="Murat C."/>
            <person name="Riley R."/>
            <person name="Ohm R."/>
            <person name="Sun H."/>
            <person name="Tunlid A."/>
            <person name="Henrissat B."/>
            <person name="Grigoriev I.V."/>
            <person name="Hibbett D.S."/>
            <person name="Martin F."/>
        </authorList>
    </citation>
    <scope>NUCLEOTIDE SEQUENCE [LARGE SCALE GENOMIC DNA]</scope>
    <source>
        <strain evidence="10 11">FD-325 SS-3</strain>
    </source>
</reference>
<evidence type="ECO:0000256" key="7">
    <source>
        <dbReference type="PROSITE-ProRule" id="PRU00134"/>
    </source>
</evidence>
<evidence type="ECO:0000256" key="3">
    <source>
        <dbReference type="ARBA" id="ARBA00022490"/>
    </source>
</evidence>
<feature type="compositionally biased region" description="Basic and acidic residues" evidence="8">
    <location>
        <begin position="174"/>
        <end position="188"/>
    </location>
</feature>
<dbReference type="Proteomes" id="UP000053263">
    <property type="component" value="Unassembled WGS sequence"/>
</dbReference>
<feature type="compositionally biased region" description="Basic and acidic residues" evidence="8">
    <location>
        <begin position="987"/>
        <end position="996"/>
    </location>
</feature>
<dbReference type="GO" id="GO:0007163">
    <property type="term" value="P:establishment or maintenance of cell polarity"/>
    <property type="evidence" value="ECO:0007669"/>
    <property type="project" value="TreeGrafter"/>
</dbReference>
<feature type="compositionally biased region" description="Low complexity" evidence="8">
    <location>
        <begin position="894"/>
        <end position="905"/>
    </location>
</feature>
<dbReference type="Pfam" id="PF01753">
    <property type="entry name" value="zf-MYND"/>
    <property type="match status" value="1"/>
</dbReference>
<feature type="region of interest" description="Disordered" evidence="8">
    <location>
        <begin position="588"/>
        <end position="624"/>
    </location>
</feature>
<feature type="compositionally biased region" description="Low complexity" evidence="8">
    <location>
        <begin position="609"/>
        <end position="622"/>
    </location>
</feature>
<evidence type="ECO:0000256" key="5">
    <source>
        <dbReference type="ARBA" id="ARBA00022771"/>
    </source>
</evidence>
<dbReference type="SUPFAM" id="SSF144232">
    <property type="entry name" value="HIT/MYND zinc finger-like"/>
    <property type="match status" value="1"/>
</dbReference>
<name>A0A0C9T4U0_PLICR</name>
<gene>
    <name evidence="10" type="ORF">PLICRDRAFT_57745</name>
</gene>
<feature type="region of interest" description="Disordered" evidence="8">
    <location>
        <begin position="465"/>
        <end position="511"/>
    </location>
</feature>
<keyword evidence="5 7" id="KW-0863">Zinc-finger</keyword>
<proteinExistence type="inferred from homology"/>
<evidence type="ECO:0000259" key="9">
    <source>
        <dbReference type="PROSITE" id="PS50865"/>
    </source>
</evidence>
<dbReference type="HOGENOM" id="CLU_006990_1_0_1"/>
<evidence type="ECO:0000313" key="10">
    <source>
        <dbReference type="EMBL" id="KII84339.1"/>
    </source>
</evidence>
<feature type="compositionally biased region" description="Basic residues" evidence="8">
    <location>
        <begin position="285"/>
        <end position="295"/>
    </location>
</feature>
<feature type="compositionally biased region" description="Low complexity" evidence="8">
    <location>
        <begin position="436"/>
        <end position="453"/>
    </location>
</feature>
<dbReference type="EMBL" id="KN832571">
    <property type="protein sequence ID" value="KII84339.1"/>
    <property type="molecule type" value="Genomic_DNA"/>
</dbReference>